<sequence length="446" mass="50778">MVLYPHESNNNDLNLVLKRRKQDNDFGSKGEKSVGTQRLRWKTHTLTASGAPSHFSINSVDPLHFLPIAPSVQNGELFNIFIKLLTKFVVSIDGDPPANYYNTHWVPRCVKSPLLAQLAIYTASCYQAEFQKIPAGQSTVALGLKLKSIAMLNDMLRSEEQSTCDETICGVVYLITNEWYWGIKENVEAHLRGLRQIVSLRGGLEEDMNPFLRQMIVLCDYHTACSYDCELIFPHNVDQGVPHPIHIGTPLWDSKDRFSDQPEKLHISQETAMILDDMRFLTSSIIKLGQLDPVERDLTKLMTTSKWIRDRIYALPSGNDCSKKDPRVFIYRSCRIAALIYCKAIVERIPLSQACTKEDLKTLWGSMWRVTLTQWKSIPGIFIWIILSAHQAARDTAYGRFLKSVLKTASFYIALENWCVVDGALWTFVELQRWLRKGTTGTLGCN</sequence>
<gene>
    <name evidence="1" type="ORF">LSUE1_G006779</name>
</gene>
<reference evidence="1 2" key="1">
    <citation type="submission" date="2018-05" db="EMBL/GenBank/DDBJ databases">
        <title>Genome sequencing and assembly of the regulated plant pathogen Lachnellula willkommii and related sister species for the development of diagnostic species identification markers.</title>
        <authorList>
            <person name="Giroux E."/>
            <person name="Bilodeau G."/>
        </authorList>
    </citation>
    <scope>NUCLEOTIDE SEQUENCE [LARGE SCALE GENOMIC DNA]</scope>
    <source>
        <strain evidence="1 2">CBS 268.59</strain>
    </source>
</reference>
<proteinExistence type="predicted"/>
<dbReference type="OrthoDB" id="415825at2759"/>
<comment type="caution">
    <text evidence="1">The sequence shown here is derived from an EMBL/GenBank/DDBJ whole genome shotgun (WGS) entry which is preliminary data.</text>
</comment>
<dbReference type="AlphaFoldDB" id="A0A8T9C2R5"/>
<dbReference type="Proteomes" id="UP000469558">
    <property type="component" value="Unassembled WGS sequence"/>
</dbReference>
<evidence type="ECO:0000313" key="1">
    <source>
        <dbReference type="EMBL" id="TVY78251.1"/>
    </source>
</evidence>
<name>A0A8T9C2R5_9HELO</name>
<feature type="non-terminal residue" evidence="1">
    <location>
        <position position="1"/>
    </location>
</feature>
<dbReference type="PANTHER" id="PTHR37540:SF9">
    <property type="entry name" value="ZN(2)-C6 FUNGAL-TYPE DOMAIN-CONTAINING PROTEIN"/>
    <property type="match status" value="1"/>
</dbReference>
<organism evidence="1 2">
    <name type="scientific">Lachnellula suecica</name>
    <dbReference type="NCBI Taxonomy" id="602035"/>
    <lineage>
        <taxon>Eukaryota</taxon>
        <taxon>Fungi</taxon>
        <taxon>Dikarya</taxon>
        <taxon>Ascomycota</taxon>
        <taxon>Pezizomycotina</taxon>
        <taxon>Leotiomycetes</taxon>
        <taxon>Helotiales</taxon>
        <taxon>Lachnaceae</taxon>
        <taxon>Lachnellula</taxon>
    </lineage>
</organism>
<dbReference type="EMBL" id="QGMK01000810">
    <property type="protein sequence ID" value="TVY78251.1"/>
    <property type="molecule type" value="Genomic_DNA"/>
</dbReference>
<keyword evidence="2" id="KW-1185">Reference proteome</keyword>
<accession>A0A8T9C2R5</accession>
<dbReference type="Pfam" id="PF11951">
    <property type="entry name" value="Fungal_trans_2"/>
    <property type="match status" value="1"/>
</dbReference>
<dbReference type="PANTHER" id="PTHR37540">
    <property type="entry name" value="TRANSCRIPTION FACTOR (ACR-2), PUTATIVE-RELATED-RELATED"/>
    <property type="match status" value="1"/>
</dbReference>
<protein>
    <submittedName>
        <fullName evidence="1">Uncharacterized protein</fullName>
    </submittedName>
</protein>
<dbReference type="InterPro" id="IPR021858">
    <property type="entry name" value="Fun_TF"/>
</dbReference>
<evidence type="ECO:0000313" key="2">
    <source>
        <dbReference type="Proteomes" id="UP000469558"/>
    </source>
</evidence>